<dbReference type="NCBIfam" id="TIGR00154">
    <property type="entry name" value="ispE"/>
    <property type="match status" value="1"/>
</dbReference>
<dbReference type="PANTHER" id="PTHR43527:SF2">
    <property type="entry name" value="4-DIPHOSPHOCYTIDYL-2-C-METHYL-D-ERYTHRITOL KINASE, CHLOROPLASTIC"/>
    <property type="match status" value="1"/>
</dbReference>
<dbReference type="GO" id="GO:0050515">
    <property type="term" value="F:4-(cytidine 5'-diphospho)-2-C-methyl-D-erythritol kinase activity"/>
    <property type="evidence" value="ECO:0007669"/>
    <property type="project" value="UniProtKB-UniRule"/>
</dbReference>
<keyword evidence="9" id="KW-0414">Isoprene biosynthesis</keyword>
<dbReference type="RefSeq" id="WP_253020575.1">
    <property type="nucleotide sequence ID" value="NZ_JAOSHN010000001.1"/>
</dbReference>
<proteinExistence type="inferred from homology"/>
<protein>
    <recommendedName>
        <fullName evidence="3 9">4-diphosphocytidyl-2-C-methyl-D-erythritol kinase</fullName>
        <shortName evidence="9">CMK</shortName>
        <ecNumber evidence="2 9">2.7.1.148</ecNumber>
    </recommendedName>
    <alternativeName>
        <fullName evidence="8 9">4-(cytidine-5'-diphospho)-2-C-methyl-D-erythritol kinase</fullName>
    </alternativeName>
</protein>
<evidence type="ECO:0000313" key="12">
    <source>
        <dbReference type="EMBL" id="MCU7377068.1"/>
    </source>
</evidence>
<evidence type="ECO:0000259" key="11">
    <source>
        <dbReference type="Pfam" id="PF08544"/>
    </source>
</evidence>
<keyword evidence="13" id="KW-1185">Reference proteome</keyword>
<dbReference type="Proteomes" id="UP001065549">
    <property type="component" value="Unassembled WGS sequence"/>
</dbReference>
<evidence type="ECO:0000256" key="3">
    <source>
        <dbReference type="ARBA" id="ARBA00017473"/>
    </source>
</evidence>
<comment type="caution">
    <text evidence="12">The sequence shown here is derived from an EMBL/GenBank/DDBJ whole genome shotgun (WGS) entry which is preliminary data.</text>
</comment>
<evidence type="ECO:0000256" key="1">
    <source>
        <dbReference type="ARBA" id="ARBA00009684"/>
    </source>
</evidence>
<keyword evidence="6 9" id="KW-0418">Kinase</keyword>
<dbReference type="InterPro" id="IPR014721">
    <property type="entry name" value="Ribsml_uS5_D2-typ_fold_subgr"/>
</dbReference>
<dbReference type="AlphaFoldDB" id="A0A9J6QNS6"/>
<comment type="similarity">
    <text evidence="1 9">Belongs to the GHMP kinase family. IspE subfamily.</text>
</comment>
<dbReference type="GO" id="GO:0016114">
    <property type="term" value="P:terpenoid biosynthetic process"/>
    <property type="evidence" value="ECO:0007669"/>
    <property type="project" value="UniProtKB-UniRule"/>
</dbReference>
<gene>
    <name evidence="9 12" type="primary">ispE</name>
    <name evidence="12" type="ORF">OBO34_01725</name>
</gene>
<dbReference type="PIRSF" id="PIRSF010376">
    <property type="entry name" value="IspE"/>
    <property type="match status" value="1"/>
</dbReference>
<dbReference type="PANTHER" id="PTHR43527">
    <property type="entry name" value="4-DIPHOSPHOCYTIDYL-2-C-METHYL-D-ERYTHRITOL KINASE, CHLOROPLASTIC"/>
    <property type="match status" value="1"/>
</dbReference>
<evidence type="ECO:0000256" key="2">
    <source>
        <dbReference type="ARBA" id="ARBA00012052"/>
    </source>
</evidence>
<dbReference type="GO" id="GO:0019288">
    <property type="term" value="P:isopentenyl diphosphate biosynthetic process, methylerythritol 4-phosphate pathway"/>
    <property type="evidence" value="ECO:0007669"/>
    <property type="project" value="UniProtKB-UniRule"/>
</dbReference>
<feature type="active site" evidence="9">
    <location>
        <position position="143"/>
    </location>
</feature>
<dbReference type="SUPFAM" id="SSF55060">
    <property type="entry name" value="GHMP Kinase, C-terminal domain"/>
    <property type="match status" value="1"/>
</dbReference>
<dbReference type="InterPro" id="IPR006204">
    <property type="entry name" value="GHMP_kinase_N_dom"/>
</dbReference>
<dbReference type="SUPFAM" id="SSF54211">
    <property type="entry name" value="Ribosomal protein S5 domain 2-like"/>
    <property type="match status" value="1"/>
</dbReference>
<dbReference type="Pfam" id="PF00288">
    <property type="entry name" value="GHMP_kinases_N"/>
    <property type="match status" value="1"/>
</dbReference>
<organism evidence="12 13">
    <name type="scientific">Hominibacterium faecale</name>
    <dbReference type="NCBI Taxonomy" id="2839743"/>
    <lineage>
        <taxon>Bacteria</taxon>
        <taxon>Bacillati</taxon>
        <taxon>Bacillota</taxon>
        <taxon>Clostridia</taxon>
        <taxon>Peptostreptococcales</taxon>
        <taxon>Anaerovoracaceae</taxon>
        <taxon>Hominibacterium</taxon>
    </lineage>
</organism>
<feature type="binding site" evidence="9">
    <location>
        <begin position="101"/>
        <end position="111"/>
    </location>
    <ligand>
        <name>ATP</name>
        <dbReference type="ChEBI" id="CHEBI:30616"/>
    </ligand>
</feature>
<evidence type="ECO:0000256" key="7">
    <source>
        <dbReference type="ARBA" id="ARBA00022840"/>
    </source>
</evidence>
<reference evidence="12" key="1">
    <citation type="submission" date="2022-09" db="EMBL/GenBank/DDBJ databases">
        <title>Culturomic study of gut microbiota in children with autism spectrum disorder.</title>
        <authorList>
            <person name="Efimov B.A."/>
            <person name="Chaplin A.V."/>
            <person name="Sokolova S.R."/>
            <person name="Pikina A.P."/>
            <person name="Korzhanova M."/>
            <person name="Belova V."/>
            <person name="Korostin D."/>
        </authorList>
    </citation>
    <scope>NUCLEOTIDE SEQUENCE</scope>
    <source>
        <strain evidence="12">ASD5510</strain>
    </source>
</reference>
<name>A0A9J6QNS6_9FIRM</name>
<dbReference type="Pfam" id="PF08544">
    <property type="entry name" value="GHMP_kinases_C"/>
    <property type="match status" value="1"/>
</dbReference>
<dbReference type="InterPro" id="IPR004424">
    <property type="entry name" value="IspE"/>
</dbReference>
<accession>A0A9J6QNS6</accession>
<dbReference type="Gene3D" id="3.30.230.10">
    <property type="match status" value="1"/>
</dbReference>
<evidence type="ECO:0000256" key="5">
    <source>
        <dbReference type="ARBA" id="ARBA00022741"/>
    </source>
</evidence>
<keyword evidence="4 9" id="KW-0808">Transferase</keyword>
<dbReference type="InterPro" id="IPR020568">
    <property type="entry name" value="Ribosomal_Su5_D2-typ_SF"/>
</dbReference>
<dbReference type="InterPro" id="IPR036554">
    <property type="entry name" value="GHMP_kinase_C_sf"/>
</dbReference>
<comment type="pathway">
    <text evidence="9">Isoprenoid biosynthesis; isopentenyl diphosphate biosynthesis via DXP pathway; isopentenyl diphosphate from 1-deoxy-D-xylulose 5-phosphate: step 3/6.</text>
</comment>
<evidence type="ECO:0000256" key="6">
    <source>
        <dbReference type="ARBA" id="ARBA00022777"/>
    </source>
</evidence>
<dbReference type="GO" id="GO:0005524">
    <property type="term" value="F:ATP binding"/>
    <property type="evidence" value="ECO:0007669"/>
    <property type="project" value="UniProtKB-UniRule"/>
</dbReference>
<comment type="catalytic activity">
    <reaction evidence="9">
        <text>4-CDP-2-C-methyl-D-erythritol + ATP = 4-CDP-2-C-methyl-D-erythritol 2-phosphate + ADP + H(+)</text>
        <dbReference type="Rhea" id="RHEA:18437"/>
        <dbReference type="ChEBI" id="CHEBI:15378"/>
        <dbReference type="ChEBI" id="CHEBI:30616"/>
        <dbReference type="ChEBI" id="CHEBI:57823"/>
        <dbReference type="ChEBI" id="CHEBI:57919"/>
        <dbReference type="ChEBI" id="CHEBI:456216"/>
        <dbReference type="EC" id="2.7.1.148"/>
    </reaction>
</comment>
<evidence type="ECO:0000313" key="13">
    <source>
        <dbReference type="Proteomes" id="UP001065549"/>
    </source>
</evidence>
<sequence>MQRIQVKACGKINLSLDVKKRLENGYHQVEMVMQQILLHDDVAVRWFENQNGRVEIEVSTNRPYLPRDSRNLAYKAAHLMIRQYGEARSGKIRIDIKKRIPVAAGLAGGSSNGAAVLHALNQLWSLGLTVKDMCEMGSELGSDVPFSIMGQAKENPDLGLANDPLAAHCAVARGTGTDLEPIIGLKSHLVLTKPSIGVSTAEVYQGLALDKIEERPNTAELVAALAEKNYKIIQKNMINVLENFTLTRYPNVMYTKNKVERLFNEEAVLMSGSGPTIFALCRNRGEAQRAYEELKAYNKETFWTRTTY</sequence>
<keyword evidence="5 9" id="KW-0547">Nucleotide-binding</keyword>
<feature type="domain" description="GHMP kinase C-terminal" evidence="11">
    <location>
        <begin position="224"/>
        <end position="298"/>
    </location>
</feature>
<feature type="domain" description="GHMP kinase N-terminal" evidence="10">
    <location>
        <begin position="71"/>
        <end position="151"/>
    </location>
</feature>
<dbReference type="EC" id="2.7.1.148" evidence="2 9"/>
<evidence type="ECO:0000259" key="10">
    <source>
        <dbReference type="Pfam" id="PF00288"/>
    </source>
</evidence>
<evidence type="ECO:0000256" key="9">
    <source>
        <dbReference type="HAMAP-Rule" id="MF_00061"/>
    </source>
</evidence>
<evidence type="ECO:0000256" key="8">
    <source>
        <dbReference type="ARBA" id="ARBA00032554"/>
    </source>
</evidence>
<feature type="active site" evidence="9">
    <location>
        <position position="11"/>
    </location>
</feature>
<dbReference type="EMBL" id="JAOSHN010000001">
    <property type="protein sequence ID" value="MCU7377068.1"/>
    <property type="molecule type" value="Genomic_DNA"/>
</dbReference>
<dbReference type="HAMAP" id="MF_00061">
    <property type="entry name" value="IspE"/>
    <property type="match status" value="1"/>
</dbReference>
<keyword evidence="7 9" id="KW-0067">ATP-binding</keyword>
<dbReference type="InterPro" id="IPR013750">
    <property type="entry name" value="GHMP_kinase_C_dom"/>
</dbReference>
<dbReference type="Gene3D" id="3.30.70.890">
    <property type="entry name" value="GHMP kinase, C-terminal domain"/>
    <property type="match status" value="1"/>
</dbReference>
<comment type="function">
    <text evidence="9">Catalyzes the phosphorylation of the position 2 hydroxy group of 4-diphosphocytidyl-2C-methyl-D-erythritol.</text>
</comment>
<evidence type="ECO:0000256" key="4">
    <source>
        <dbReference type="ARBA" id="ARBA00022679"/>
    </source>
</evidence>